<evidence type="ECO:0000313" key="2">
    <source>
        <dbReference type="Proteomes" id="UP000779900"/>
    </source>
</evidence>
<protein>
    <submittedName>
        <fullName evidence="1">Uncharacterized protein</fullName>
    </submittedName>
</protein>
<dbReference type="Proteomes" id="UP000779900">
    <property type="component" value="Unassembled WGS sequence"/>
</dbReference>
<comment type="caution">
    <text evidence="1">The sequence shown here is derived from an EMBL/GenBank/DDBJ whole genome shotgun (WGS) entry which is preliminary data.</text>
</comment>
<sequence length="63" mass="7218">MNHAADPRLGLSKHSAKYVGKYVQKCLQPRSLLRRHVCSSLHLDLNLNLYPSLLRALLTKFCQ</sequence>
<reference evidence="1" key="1">
    <citation type="submission" date="2019-03" db="EMBL/GenBank/DDBJ databases">
        <title>Lake Tanganyika Metagenome-Assembled Genomes (MAGs).</title>
        <authorList>
            <person name="Tran P."/>
        </authorList>
    </citation>
    <scope>NUCLEOTIDE SEQUENCE</scope>
    <source>
        <strain evidence="1">K_DeepCast_150m_m2_040</strain>
    </source>
</reference>
<accession>A0A937XFA2</accession>
<dbReference type="EMBL" id="VGIR01000007">
    <property type="protein sequence ID" value="MBM3330606.1"/>
    <property type="molecule type" value="Genomic_DNA"/>
</dbReference>
<gene>
    <name evidence="1" type="ORF">FJY68_01985</name>
</gene>
<organism evidence="1 2">
    <name type="scientific">candidate division WOR-3 bacterium</name>
    <dbReference type="NCBI Taxonomy" id="2052148"/>
    <lineage>
        <taxon>Bacteria</taxon>
        <taxon>Bacteria division WOR-3</taxon>
    </lineage>
</organism>
<proteinExistence type="predicted"/>
<evidence type="ECO:0000313" key="1">
    <source>
        <dbReference type="EMBL" id="MBM3330606.1"/>
    </source>
</evidence>
<name>A0A937XFA2_UNCW3</name>
<dbReference type="AlphaFoldDB" id="A0A937XFA2"/>